<dbReference type="GO" id="GO:0005886">
    <property type="term" value="C:plasma membrane"/>
    <property type="evidence" value="ECO:0007669"/>
    <property type="project" value="UniProtKB-SubCell"/>
</dbReference>
<dbReference type="InterPro" id="IPR048279">
    <property type="entry name" value="MdtK-like"/>
</dbReference>
<proteinExistence type="inferred from homology"/>
<feature type="transmembrane region" description="Helical" evidence="10">
    <location>
        <begin position="268"/>
        <end position="294"/>
    </location>
</feature>
<dbReference type="EMBL" id="SLZV01000027">
    <property type="protein sequence ID" value="TCS63963.1"/>
    <property type="molecule type" value="Genomic_DNA"/>
</dbReference>
<keyword evidence="6 10" id="KW-0812">Transmembrane</keyword>
<dbReference type="PANTHER" id="PTHR43823:SF3">
    <property type="entry name" value="MULTIDRUG EXPORT PROTEIN MEPA"/>
    <property type="match status" value="1"/>
</dbReference>
<keyword evidence="4" id="KW-0813">Transport</keyword>
<reference evidence="12 13" key="2">
    <citation type="submission" date="2019-03" db="EMBL/GenBank/DDBJ databases">
        <title>Genomic Encyclopedia of Type Strains, Phase IV (KMG-IV): sequencing the most valuable type-strain genomes for metagenomic binning, comparative biology and taxonomic classification.</title>
        <authorList>
            <person name="Goeker M."/>
        </authorList>
    </citation>
    <scope>NUCLEOTIDE SEQUENCE [LARGE SCALE GENOMIC DNA]</scope>
    <source>
        <strain evidence="12 13">DSM 103426</strain>
    </source>
</reference>
<keyword evidence="9" id="KW-0046">Antibiotic resistance</keyword>
<feature type="transmembrane region" description="Helical" evidence="10">
    <location>
        <begin position="315"/>
        <end position="338"/>
    </location>
</feature>
<evidence type="ECO:0000256" key="9">
    <source>
        <dbReference type="ARBA" id="ARBA00023251"/>
    </source>
</evidence>
<evidence type="ECO:0000256" key="1">
    <source>
        <dbReference type="ARBA" id="ARBA00004651"/>
    </source>
</evidence>
<evidence type="ECO:0000256" key="3">
    <source>
        <dbReference type="ARBA" id="ARBA00022106"/>
    </source>
</evidence>
<dbReference type="GO" id="GO:0015297">
    <property type="term" value="F:antiporter activity"/>
    <property type="evidence" value="ECO:0007669"/>
    <property type="project" value="InterPro"/>
</dbReference>
<evidence type="ECO:0000256" key="8">
    <source>
        <dbReference type="ARBA" id="ARBA00023136"/>
    </source>
</evidence>
<dbReference type="AlphaFoldDB" id="A0A4R3JFC5"/>
<evidence type="ECO:0000313" key="12">
    <source>
        <dbReference type="EMBL" id="TCS63963.1"/>
    </source>
</evidence>
<feature type="transmembrane region" description="Helical" evidence="10">
    <location>
        <begin position="163"/>
        <end position="184"/>
    </location>
</feature>
<feature type="transmembrane region" description="Helical" evidence="10">
    <location>
        <begin position="12"/>
        <end position="34"/>
    </location>
</feature>
<feature type="transmembrane region" description="Helical" evidence="10">
    <location>
        <begin position="414"/>
        <end position="434"/>
    </location>
</feature>
<feature type="transmembrane region" description="Helical" evidence="10">
    <location>
        <begin position="135"/>
        <end position="156"/>
    </location>
</feature>
<dbReference type="InterPro" id="IPR002528">
    <property type="entry name" value="MATE_fam"/>
</dbReference>
<keyword evidence="8 10" id="KW-0472">Membrane</keyword>
<evidence type="ECO:0000256" key="2">
    <source>
        <dbReference type="ARBA" id="ARBA00008417"/>
    </source>
</evidence>
<keyword evidence="7 10" id="KW-1133">Transmembrane helix</keyword>
<evidence type="ECO:0000313" key="13">
    <source>
        <dbReference type="Proteomes" id="UP000294613"/>
    </source>
</evidence>
<comment type="similarity">
    <text evidence="2">Belongs to the multi antimicrobial extrusion (MATE) (TC 2.A.66.1) family. MepA subfamily.</text>
</comment>
<feature type="transmembrane region" description="Helical" evidence="10">
    <location>
        <begin position="54"/>
        <end position="76"/>
    </location>
</feature>
<dbReference type="PANTHER" id="PTHR43823">
    <property type="entry name" value="SPORULATION PROTEIN YKVU"/>
    <property type="match status" value="1"/>
</dbReference>
<dbReference type="Proteomes" id="UP000294613">
    <property type="component" value="Unassembled WGS sequence"/>
</dbReference>
<evidence type="ECO:0000256" key="4">
    <source>
        <dbReference type="ARBA" id="ARBA00022448"/>
    </source>
</evidence>
<feature type="transmembrane region" description="Helical" evidence="10">
    <location>
        <begin position="358"/>
        <end position="380"/>
    </location>
</feature>
<feature type="transmembrane region" description="Helical" evidence="10">
    <location>
        <begin position="236"/>
        <end position="256"/>
    </location>
</feature>
<accession>A0A4R3JFC5</accession>
<protein>
    <recommendedName>
        <fullName evidence="3">Multidrug export protein MepA</fullName>
    </recommendedName>
</protein>
<dbReference type="InterPro" id="IPR051327">
    <property type="entry name" value="MATE_MepA_subfamily"/>
</dbReference>
<dbReference type="EMBL" id="BHEO01000008">
    <property type="protein sequence ID" value="GBU06039.1"/>
    <property type="molecule type" value="Genomic_DNA"/>
</dbReference>
<evidence type="ECO:0000256" key="5">
    <source>
        <dbReference type="ARBA" id="ARBA00022475"/>
    </source>
</evidence>
<dbReference type="Proteomes" id="UP000702954">
    <property type="component" value="Unassembled WGS sequence"/>
</dbReference>
<keyword evidence="5" id="KW-1003">Cell membrane</keyword>
<dbReference type="GO" id="GO:0042910">
    <property type="term" value="F:xenobiotic transmembrane transporter activity"/>
    <property type="evidence" value="ECO:0007669"/>
    <property type="project" value="InterPro"/>
</dbReference>
<feature type="transmembrane region" description="Helical" evidence="10">
    <location>
        <begin position="96"/>
        <end position="115"/>
    </location>
</feature>
<feature type="transmembrane region" description="Helical" evidence="10">
    <location>
        <begin position="190"/>
        <end position="215"/>
    </location>
</feature>
<comment type="caution">
    <text evidence="12">The sequence shown here is derived from an EMBL/GenBank/DDBJ whole genome shotgun (WGS) entry which is preliminary data.</text>
</comment>
<reference evidence="11 14" key="1">
    <citation type="journal article" date="2018" name="Int. J. Syst. Evol. Microbiol.">
        <title>Draft Genome Sequence of Faecalimonas umbilicata JCM 30896T, an Acetate-Producing Bacterium Isolated from Human Feces.</title>
        <authorList>
            <person name="Sakamoto M."/>
            <person name="Ikeyama N."/>
            <person name="Yuki M."/>
            <person name="Ohkuma M."/>
        </authorList>
    </citation>
    <scope>NUCLEOTIDE SEQUENCE [LARGE SCALE GENOMIC DNA]</scope>
    <source>
        <strain evidence="11 14">EGH7</strain>
    </source>
</reference>
<sequence>MVSNSIAKEFKFFSLIQFAFPTMIMMMFMSLYTIVDGIFISRLLGTDALSGANIVYPVISLVIAAGVMIATGGSALIGKKLGEGKGVEANENFSFLILNGVGIGIFFMIAGNLFLDPLLRILGATDRLLPYCEDYLRVSLFLAPACILQLIFQTFFVTAGQPALGLILTVGGGIANMVLDYVFMGPLKMGIHGAALATGIGQLIPALAGILYFLCNRKTLYLVRPRGNFSVLRESCLNGASEMVTNLSGAVVTFLYNFMMLKYLGEPGVAAITIVLYGQFLFNALYMGFSMGVAPVISYNYGRDNRSLLQRIFKICISFVGVSSVLITMIALAASPLIVEIFTPKGSETYEIAKTGFFLFSVNYVFAGINIFASAMFTAFSDGKVSAIISFVRTFVMIVVNIVLLPYIIGVNGIWLAVPVAECMTLFLSCRYFCAKRKIYHYL</sequence>
<dbReference type="Pfam" id="PF01554">
    <property type="entry name" value="MatE"/>
    <property type="match status" value="2"/>
</dbReference>
<evidence type="ECO:0000313" key="11">
    <source>
        <dbReference type="EMBL" id="GBU06039.1"/>
    </source>
</evidence>
<organism evidence="12 13">
    <name type="scientific">Faecalimonas umbilicata</name>
    <dbReference type="NCBI Taxonomy" id="1912855"/>
    <lineage>
        <taxon>Bacteria</taxon>
        <taxon>Bacillati</taxon>
        <taxon>Bacillota</taxon>
        <taxon>Clostridia</taxon>
        <taxon>Lachnospirales</taxon>
        <taxon>Lachnospiraceae</taxon>
        <taxon>Faecalimonas</taxon>
    </lineage>
</organism>
<evidence type="ECO:0000256" key="7">
    <source>
        <dbReference type="ARBA" id="ARBA00022989"/>
    </source>
</evidence>
<gene>
    <name evidence="12" type="ORF">EDD74_12737</name>
    <name evidence="11" type="ORF">FAEUMB_25800</name>
</gene>
<evidence type="ECO:0000256" key="6">
    <source>
        <dbReference type="ARBA" id="ARBA00022692"/>
    </source>
</evidence>
<dbReference type="NCBIfam" id="TIGR00797">
    <property type="entry name" value="matE"/>
    <property type="match status" value="1"/>
</dbReference>
<keyword evidence="14" id="KW-1185">Reference proteome</keyword>
<evidence type="ECO:0000256" key="10">
    <source>
        <dbReference type="SAM" id="Phobius"/>
    </source>
</evidence>
<name>A0A4R3JFC5_9FIRM</name>
<feature type="transmembrane region" description="Helical" evidence="10">
    <location>
        <begin position="387"/>
        <end position="408"/>
    </location>
</feature>
<comment type="subcellular location">
    <subcellularLocation>
        <location evidence="1">Cell membrane</location>
        <topology evidence="1">Multi-pass membrane protein</topology>
    </subcellularLocation>
</comment>
<dbReference type="GO" id="GO:0046677">
    <property type="term" value="P:response to antibiotic"/>
    <property type="evidence" value="ECO:0007669"/>
    <property type="project" value="UniProtKB-KW"/>
</dbReference>
<evidence type="ECO:0000313" key="14">
    <source>
        <dbReference type="Proteomes" id="UP000702954"/>
    </source>
</evidence>
<dbReference type="CDD" id="cd13143">
    <property type="entry name" value="MATE_MepA_like"/>
    <property type="match status" value="1"/>
</dbReference>
<dbReference type="InterPro" id="IPR045070">
    <property type="entry name" value="MATE_MepA-like"/>
</dbReference>
<dbReference type="PIRSF" id="PIRSF006603">
    <property type="entry name" value="DinF"/>
    <property type="match status" value="1"/>
</dbReference>